<dbReference type="NCBIfam" id="NF004862">
    <property type="entry name" value="PRK06222.1"/>
    <property type="match status" value="1"/>
</dbReference>
<feature type="binding site" evidence="2">
    <location>
        <position position="227"/>
    </location>
    <ligand>
        <name>[2Fe-2S] cluster</name>
        <dbReference type="ChEBI" id="CHEBI:190135"/>
    </ligand>
</feature>
<feature type="binding site" evidence="2">
    <location>
        <position position="224"/>
    </location>
    <ligand>
        <name>[2Fe-2S] cluster</name>
        <dbReference type="ChEBI" id="CHEBI:190135"/>
    </ligand>
</feature>
<dbReference type="RefSeq" id="WP_146663107.1">
    <property type="nucleotide sequence ID" value="NZ_CP019791.1"/>
</dbReference>
<keyword evidence="2" id="KW-0408">Iron</keyword>
<dbReference type="OrthoDB" id="9778346at2"/>
<dbReference type="KEGG" id="alus:STSP2_02609"/>
<feature type="domain" description="FAD-binding FR-type" evidence="3">
    <location>
        <begin position="1"/>
        <end position="97"/>
    </location>
</feature>
<evidence type="ECO:0000259" key="3">
    <source>
        <dbReference type="PROSITE" id="PS51384"/>
    </source>
</evidence>
<dbReference type="InterPro" id="IPR039261">
    <property type="entry name" value="FNR_nucleotide-bd"/>
</dbReference>
<dbReference type="InterPro" id="IPR012165">
    <property type="entry name" value="Cyt_c3_hydrogenase_gsu"/>
</dbReference>
<comment type="cofactor">
    <cofactor evidence="1">
        <name>FAD</name>
        <dbReference type="ChEBI" id="CHEBI:57692"/>
    </cofactor>
    <text evidence="1">Binds 1 FAD per subunit.</text>
</comment>
<dbReference type="InterPro" id="IPR017927">
    <property type="entry name" value="FAD-bd_FR_type"/>
</dbReference>
<dbReference type="Gene3D" id="3.40.50.80">
    <property type="entry name" value="Nucleotide-binding domain of ferredoxin-NADP reductase (FNR) module"/>
    <property type="match status" value="1"/>
</dbReference>
<organism evidence="4 5">
    <name type="scientific">Anaerohalosphaera lusitana</name>
    <dbReference type="NCBI Taxonomy" id="1936003"/>
    <lineage>
        <taxon>Bacteria</taxon>
        <taxon>Pseudomonadati</taxon>
        <taxon>Planctomycetota</taxon>
        <taxon>Phycisphaerae</taxon>
        <taxon>Sedimentisphaerales</taxon>
        <taxon>Anaerohalosphaeraceae</taxon>
        <taxon>Anaerohalosphaera</taxon>
    </lineage>
</organism>
<dbReference type="EMBL" id="CP019791">
    <property type="protein sequence ID" value="AQT69419.1"/>
    <property type="molecule type" value="Genomic_DNA"/>
</dbReference>
<proteinExistence type="predicted"/>
<dbReference type="PROSITE" id="PS51384">
    <property type="entry name" value="FAD_FR"/>
    <property type="match status" value="1"/>
</dbReference>
<feature type="binding site" evidence="2">
    <location>
        <position position="239"/>
    </location>
    <ligand>
        <name>[2Fe-2S] cluster</name>
        <dbReference type="ChEBI" id="CHEBI:190135"/>
    </ligand>
</feature>
<feature type="binding site" evidence="1">
    <location>
        <begin position="64"/>
        <end position="66"/>
    </location>
    <ligand>
        <name>FAD</name>
        <dbReference type="ChEBI" id="CHEBI:57692"/>
    </ligand>
</feature>
<evidence type="ECO:0000313" key="4">
    <source>
        <dbReference type="EMBL" id="AQT69419.1"/>
    </source>
</evidence>
<keyword evidence="1" id="KW-0274">FAD</keyword>
<dbReference type="GO" id="GO:0006221">
    <property type="term" value="P:pyrimidine nucleotide biosynthetic process"/>
    <property type="evidence" value="ECO:0007669"/>
    <property type="project" value="InterPro"/>
</dbReference>
<keyword evidence="5" id="KW-1185">Reference proteome</keyword>
<dbReference type="InterPro" id="IPR017938">
    <property type="entry name" value="Riboflavin_synthase-like_b-brl"/>
</dbReference>
<comment type="cofactor">
    <cofactor evidence="2">
        <name>[2Fe-2S] cluster</name>
        <dbReference type="ChEBI" id="CHEBI:190135"/>
    </cofactor>
    <text evidence="2">Binds 1 [2Fe-2S] cluster per subunit.</text>
</comment>
<reference evidence="5" key="1">
    <citation type="submission" date="2017-02" db="EMBL/GenBank/DDBJ databases">
        <title>Comparative genomics and description of representatives of a novel lineage of planctomycetes thriving in anoxic sediments.</title>
        <authorList>
            <person name="Spring S."/>
            <person name="Bunk B."/>
            <person name="Sproer C."/>
        </authorList>
    </citation>
    <scope>NUCLEOTIDE SEQUENCE [LARGE SCALE GENOMIC DNA]</scope>
    <source>
        <strain evidence="5">ST-NAGAB-D1</strain>
    </source>
</reference>
<dbReference type="PANTHER" id="PTHR43513">
    <property type="entry name" value="DIHYDROOROTATE DEHYDROGENASE B (NAD(+)), ELECTRON TRANSFER SUBUNIT"/>
    <property type="match status" value="1"/>
</dbReference>
<evidence type="ECO:0000313" key="5">
    <source>
        <dbReference type="Proteomes" id="UP000189674"/>
    </source>
</evidence>
<dbReference type="InterPro" id="IPR019480">
    <property type="entry name" value="Dihydroorotate_DH_Fe-S-bd"/>
</dbReference>
<dbReference type="SUPFAM" id="SSF63380">
    <property type="entry name" value="Riboflavin synthase domain-like"/>
    <property type="match status" value="1"/>
</dbReference>
<dbReference type="GO" id="GO:0051537">
    <property type="term" value="F:2 iron, 2 sulfur cluster binding"/>
    <property type="evidence" value="ECO:0007669"/>
    <property type="project" value="UniProtKB-KW"/>
</dbReference>
<protein>
    <submittedName>
        <fullName evidence="4">Dihydroorotate oxidase B, electron transfer subunit</fullName>
    </submittedName>
</protein>
<keyword evidence="1" id="KW-0285">Flavoprotein</keyword>
<keyword evidence="2" id="KW-0411">Iron-sulfur</keyword>
<dbReference type="STRING" id="1936003.STSP2_02609"/>
<dbReference type="GO" id="GO:0046872">
    <property type="term" value="F:metal ion binding"/>
    <property type="evidence" value="ECO:0007669"/>
    <property type="project" value="UniProtKB-KW"/>
</dbReference>
<dbReference type="PIRSF" id="PIRSF006816">
    <property type="entry name" value="Cyc3_hyd_g"/>
    <property type="match status" value="1"/>
</dbReference>
<evidence type="ECO:0000256" key="2">
    <source>
        <dbReference type="PIRSR" id="PIRSR006816-2"/>
    </source>
</evidence>
<dbReference type="Pfam" id="PF10418">
    <property type="entry name" value="DHODB_Fe-S_bind"/>
    <property type="match status" value="1"/>
</dbReference>
<dbReference type="CDD" id="cd06219">
    <property type="entry name" value="DHOD_e_trans_like1"/>
    <property type="match status" value="1"/>
</dbReference>
<dbReference type="GO" id="GO:0050660">
    <property type="term" value="F:flavin adenine dinucleotide binding"/>
    <property type="evidence" value="ECO:0007669"/>
    <property type="project" value="InterPro"/>
</dbReference>
<sequence length="287" mass="31151">MAHKIIKKQQLSENVFTVDVKAPLIAEARKPGQFVIVGLDAEIGERIPLTIAGADTEKGTIRLVWQRVGKTTAQMSELNIGDEMGYIAGPLGTPTHIEKFGKVVCVGGGIGNAPLLPIARALKDAGNEIVTVLGARTKNLLILEEDFASISDELIIVTDDGSCGRKALVTEPLEEICKQSPKPDLAMVIGPAIMMKFCSEVTRKYDVPTQVSLNTIMVDGTGMCGGCRVEVGGETKFVCVDGPEFDGHQVDFDQMMKRQAAYKDLEKKAYEQYQHKCRIGLDANNNK</sequence>
<dbReference type="Gene3D" id="2.40.30.10">
    <property type="entry name" value="Translation factors"/>
    <property type="match status" value="1"/>
</dbReference>
<dbReference type="PANTHER" id="PTHR43513:SF3">
    <property type="entry name" value="DIHYDROOROTATE DEHYDROGENASE B (NAD(+)), ELECTRON TRANSFER SUBUNIT-RELATED"/>
    <property type="match status" value="1"/>
</dbReference>
<gene>
    <name evidence="4" type="primary">pyrK_2</name>
    <name evidence="4" type="ORF">STSP2_02609</name>
</gene>
<evidence type="ECO:0000256" key="1">
    <source>
        <dbReference type="PIRSR" id="PIRSR006816-1"/>
    </source>
</evidence>
<accession>A0A1U9NNE5</accession>
<dbReference type="GO" id="GO:0016491">
    <property type="term" value="F:oxidoreductase activity"/>
    <property type="evidence" value="ECO:0007669"/>
    <property type="project" value="InterPro"/>
</dbReference>
<name>A0A1U9NNE5_9BACT</name>
<dbReference type="Proteomes" id="UP000189674">
    <property type="component" value="Chromosome"/>
</dbReference>
<dbReference type="InterPro" id="IPR050353">
    <property type="entry name" value="PyrK_electron_transfer"/>
</dbReference>
<dbReference type="SUPFAM" id="SSF52343">
    <property type="entry name" value="Ferredoxin reductase-like, C-terminal NADP-linked domain"/>
    <property type="match status" value="1"/>
</dbReference>
<dbReference type="AlphaFoldDB" id="A0A1U9NNE5"/>
<keyword evidence="2" id="KW-0001">2Fe-2S</keyword>
<keyword evidence="2" id="KW-0479">Metal-binding</keyword>